<keyword evidence="12" id="KW-1185">Reference proteome</keyword>
<dbReference type="InterPro" id="IPR041575">
    <property type="entry name" value="Rubredoxin_C"/>
</dbReference>
<comment type="cofactor">
    <cofactor evidence="2">
        <name>FAD</name>
        <dbReference type="ChEBI" id="CHEBI:57692"/>
    </cofactor>
</comment>
<keyword evidence="4" id="KW-0479">Metal-binding</keyword>
<comment type="caution">
    <text evidence="11">The sequence shown here is derived from an EMBL/GenBank/DDBJ whole genome shotgun (WGS) entry which is preliminary data.</text>
</comment>
<dbReference type="InterPro" id="IPR016156">
    <property type="entry name" value="FAD/NAD-linked_Rdtase_dimer_sf"/>
</dbReference>
<evidence type="ECO:0000259" key="10">
    <source>
        <dbReference type="Pfam" id="PF18267"/>
    </source>
</evidence>
<accession>A0ABW3BAV0</accession>
<feature type="domain" description="NADH-rubredoxin oxidoreductase C-terminal" evidence="10">
    <location>
        <begin position="40"/>
        <end position="102"/>
    </location>
</feature>
<gene>
    <name evidence="11" type="ORF">ACFQZU_02470</name>
</gene>
<evidence type="ECO:0000259" key="9">
    <source>
        <dbReference type="Pfam" id="PF04324"/>
    </source>
</evidence>
<protein>
    <submittedName>
        <fullName evidence="11">(2Fe-2S)-binding protein</fullName>
    </submittedName>
</protein>
<dbReference type="Pfam" id="PF18267">
    <property type="entry name" value="Rubredoxin_C"/>
    <property type="match status" value="1"/>
</dbReference>
<dbReference type="Gene3D" id="3.30.390.30">
    <property type="match status" value="1"/>
</dbReference>
<keyword evidence="3" id="KW-0349">Heme</keyword>
<dbReference type="InterPro" id="IPR052034">
    <property type="entry name" value="NasD-like"/>
</dbReference>
<keyword evidence="6" id="KW-0408">Iron</keyword>
<dbReference type="InterPro" id="IPR007419">
    <property type="entry name" value="BFD-like_2Fe2S-bd_dom"/>
</dbReference>
<evidence type="ECO:0000256" key="1">
    <source>
        <dbReference type="ARBA" id="ARBA00001966"/>
    </source>
</evidence>
<organism evidence="11 12">
    <name type="scientific">Streptomonospora algeriensis</name>
    <dbReference type="NCBI Taxonomy" id="995084"/>
    <lineage>
        <taxon>Bacteria</taxon>
        <taxon>Bacillati</taxon>
        <taxon>Actinomycetota</taxon>
        <taxon>Actinomycetes</taxon>
        <taxon>Streptosporangiales</taxon>
        <taxon>Nocardiopsidaceae</taxon>
        <taxon>Streptomonospora</taxon>
    </lineage>
</organism>
<keyword evidence="7" id="KW-0411">Iron-sulfur</keyword>
<feature type="compositionally biased region" description="Basic and acidic residues" evidence="8">
    <location>
        <begin position="1"/>
        <end position="10"/>
    </location>
</feature>
<evidence type="ECO:0000256" key="2">
    <source>
        <dbReference type="ARBA" id="ARBA00001974"/>
    </source>
</evidence>
<name>A0ABW3BAV0_9ACTN</name>
<dbReference type="Gene3D" id="1.10.10.1100">
    <property type="entry name" value="BFD-like [2Fe-2S]-binding domain"/>
    <property type="match status" value="1"/>
</dbReference>
<sequence length="193" mass="20251">MPGWSHRDGNRLLSSPGCCPRQAADGRRASGRVHGARRITRLTADGIELTSLGDVHDDAAAETATITDSRGGRYARVLVRDDRIVGAVLLGLPRAAASIAHLFDSEAPVPTDPLDLLVGAEWAEPRPNTTADPMVCHCNGVTRGRIESAWAQGIRTRADVARTTYATTGCGGCAGDVDTLLSEWSGAVPGAAR</sequence>
<feature type="domain" description="BFD-like [2Fe-2S]-binding" evidence="9">
    <location>
        <begin position="134"/>
        <end position="183"/>
    </location>
</feature>
<feature type="region of interest" description="Disordered" evidence="8">
    <location>
        <begin position="1"/>
        <end position="32"/>
    </location>
</feature>
<dbReference type="Pfam" id="PF04324">
    <property type="entry name" value="Fer2_BFD"/>
    <property type="match status" value="1"/>
</dbReference>
<evidence type="ECO:0000256" key="7">
    <source>
        <dbReference type="ARBA" id="ARBA00023014"/>
    </source>
</evidence>
<evidence type="ECO:0000256" key="6">
    <source>
        <dbReference type="ARBA" id="ARBA00023004"/>
    </source>
</evidence>
<dbReference type="PANTHER" id="PTHR43809:SF1">
    <property type="entry name" value="NITRITE REDUCTASE (NADH) LARGE SUBUNIT"/>
    <property type="match status" value="1"/>
</dbReference>
<evidence type="ECO:0000256" key="4">
    <source>
        <dbReference type="ARBA" id="ARBA00022723"/>
    </source>
</evidence>
<evidence type="ECO:0000256" key="8">
    <source>
        <dbReference type="SAM" id="MobiDB-lite"/>
    </source>
</evidence>
<evidence type="ECO:0000256" key="3">
    <source>
        <dbReference type="ARBA" id="ARBA00022617"/>
    </source>
</evidence>
<reference evidence="12" key="1">
    <citation type="journal article" date="2019" name="Int. J. Syst. Evol. Microbiol.">
        <title>The Global Catalogue of Microorganisms (GCM) 10K type strain sequencing project: providing services to taxonomists for standard genome sequencing and annotation.</title>
        <authorList>
            <consortium name="The Broad Institute Genomics Platform"/>
            <consortium name="The Broad Institute Genome Sequencing Center for Infectious Disease"/>
            <person name="Wu L."/>
            <person name="Ma J."/>
        </authorList>
    </citation>
    <scope>NUCLEOTIDE SEQUENCE [LARGE SCALE GENOMIC DNA]</scope>
    <source>
        <strain evidence="12">CCUG 63369</strain>
    </source>
</reference>
<evidence type="ECO:0000256" key="5">
    <source>
        <dbReference type="ARBA" id="ARBA00023002"/>
    </source>
</evidence>
<dbReference type="PANTHER" id="PTHR43809">
    <property type="entry name" value="NITRITE REDUCTASE (NADH) LARGE SUBUNIT"/>
    <property type="match status" value="1"/>
</dbReference>
<evidence type="ECO:0000313" key="11">
    <source>
        <dbReference type="EMBL" id="MFD0800185.1"/>
    </source>
</evidence>
<proteinExistence type="predicted"/>
<dbReference type="InterPro" id="IPR041854">
    <property type="entry name" value="BFD-like_2Fe2S-bd_dom_sf"/>
</dbReference>
<keyword evidence="5" id="KW-0560">Oxidoreductase</keyword>
<comment type="cofactor">
    <cofactor evidence="1">
        <name>[4Fe-4S] cluster</name>
        <dbReference type="ChEBI" id="CHEBI:49883"/>
    </cofactor>
</comment>
<dbReference type="EMBL" id="JBHTHR010000027">
    <property type="protein sequence ID" value="MFD0800185.1"/>
    <property type="molecule type" value="Genomic_DNA"/>
</dbReference>
<dbReference type="Proteomes" id="UP001596956">
    <property type="component" value="Unassembled WGS sequence"/>
</dbReference>
<evidence type="ECO:0000313" key="12">
    <source>
        <dbReference type="Proteomes" id="UP001596956"/>
    </source>
</evidence>